<dbReference type="InterPro" id="IPR050993">
    <property type="entry name" value="Isochorismatase_domain"/>
</dbReference>
<keyword evidence="3" id="KW-1185">Reference proteome</keyword>
<organism evidence="2 3">
    <name type="scientific">Gimesia chilikensis</name>
    <dbReference type="NCBI Taxonomy" id="2605989"/>
    <lineage>
        <taxon>Bacteria</taxon>
        <taxon>Pseudomonadati</taxon>
        <taxon>Planctomycetota</taxon>
        <taxon>Planctomycetia</taxon>
        <taxon>Planctomycetales</taxon>
        <taxon>Planctomycetaceae</taxon>
        <taxon>Gimesia</taxon>
    </lineage>
</organism>
<protein>
    <submittedName>
        <fullName evidence="2">Isochorismatase family protein</fullName>
    </submittedName>
</protein>
<dbReference type="AlphaFoldDB" id="A0A517PV02"/>
<dbReference type="Gene3D" id="3.40.50.850">
    <property type="entry name" value="Isochorismatase-like"/>
    <property type="match status" value="1"/>
</dbReference>
<evidence type="ECO:0000313" key="3">
    <source>
        <dbReference type="Proteomes" id="UP000320421"/>
    </source>
</evidence>
<proteinExistence type="predicted"/>
<dbReference type="InterPro" id="IPR036380">
    <property type="entry name" value="Isochorismatase-like_sf"/>
</dbReference>
<feature type="domain" description="Isochorismatase-like" evidence="1">
    <location>
        <begin position="22"/>
        <end position="169"/>
    </location>
</feature>
<accession>A0A517PV02</accession>
<dbReference type="Pfam" id="PF00857">
    <property type="entry name" value="Isochorismatase"/>
    <property type="match status" value="1"/>
</dbReference>
<evidence type="ECO:0000259" key="1">
    <source>
        <dbReference type="Pfam" id="PF00857"/>
    </source>
</evidence>
<dbReference type="PANTHER" id="PTHR14119">
    <property type="entry name" value="HYDROLASE"/>
    <property type="match status" value="1"/>
</dbReference>
<reference evidence="2 3" key="1">
    <citation type="submission" date="2019-02" db="EMBL/GenBank/DDBJ databases">
        <title>Deep-cultivation of Planctomycetes and their phenomic and genomic characterization uncovers novel biology.</title>
        <authorList>
            <person name="Wiegand S."/>
            <person name="Jogler M."/>
            <person name="Boedeker C."/>
            <person name="Pinto D."/>
            <person name="Vollmers J."/>
            <person name="Rivas-Marin E."/>
            <person name="Kohn T."/>
            <person name="Peeters S.H."/>
            <person name="Heuer A."/>
            <person name="Rast P."/>
            <person name="Oberbeckmann S."/>
            <person name="Bunk B."/>
            <person name="Jeske O."/>
            <person name="Meyerdierks A."/>
            <person name="Storesund J.E."/>
            <person name="Kallscheuer N."/>
            <person name="Luecker S."/>
            <person name="Lage O.M."/>
            <person name="Pohl T."/>
            <person name="Merkel B.J."/>
            <person name="Hornburger P."/>
            <person name="Mueller R.-W."/>
            <person name="Bruemmer F."/>
            <person name="Labrenz M."/>
            <person name="Spormann A.M."/>
            <person name="Op den Camp H."/>
            <person name="Overmann J."/>
            <person name="Amann R."/>
            <person name="Jetten M.S.M."/>
            <person name="Mascher T."/>
            <person name="Medema M.H."/>
            <person name="Devos D.P."/>
            <person name="Kaster A.-K."/>
            <person name="Ovreas L."/>
            <person name="Rohde M."/>
            <person name="Galperin M.Y."/>
            <person name="Jogler C."/>
        </authorList>
    </citation>
    <scope>NUCLEOTIDE SEQUENCE [LARGE SCALE GENOMIC DNA]</scope>
    <source>
        <strain evidence="2 3">HG66A1</strain>
    </source>
</reference>
<evidence type="ECO:0000313" key="2">
    <source>
        <dbReference type="EMBL" id="QDT23216.1"/>
    </source>
</evidence>
<dbReference type="RefSeq" id="WP_145190283.1">
    <property type="nucleotide sequence ID" value="NZ_CP036266.1"/>
</dbReference>
<name>A0A517PV02_9PLAN</name>
<dbReference type="InterPro" id="IPR000868">
    <property type="entry name" value="Isochorismatase-like_dom"/>
</dbReference>
<dbReference type="OrthoDB" id="9789777at2"/>
<dbReference type="Proteomes" id="UP000320421">
    <property type="component" value="Chromosome"/>
</dbReference>
<dbReference type="SUPFAM" id="SSF52499">
    <property type="entry name" value="Isochorismatase-like hydrolases"/>
    <property type="match status" value="1"/>
</dbReference>
<dbReference type="PANTHER" id="PTHR14119:SF3">
    <property type="entry name" value="ISOCHORISMATASE DOMAIN-CONTAINING PROTEIN 2"/>
    <property type="match status" value="1"/>
</dbReference>
<dbReference type="CDD" id="cd01012">
    <property type="entry name" value="YcaC_related"/>
    <property type="match status" value="1"/>
</dbReference>
<gene>
    <name evidence="2" type="ORF">HG66A1_50320</name>
</gene>
<dbReference type="EMBL" id="CP036266">
    <property type="protein sequence ID" value="QDT23216.1"/>
    <property type="molecule type" value="Genomic_DNA"/>
</dbReference>
<sequence length="194" mass="21376">MTESARSFPRSIDLLSHQECRLVVVDVQEKLLPVIPQGDQLVARIQQLIQAARLFEIPLSCSEQYPKGLGPTVSELAEMLPAPQEKLHFSASECLGWGAAANMSDSRTKVVLTGIEAHICVQQTALDLLALGYRVIIPVDAVASRNQLDWEIALKRMENSGASITTTESILFEWCEVAGTEEFKQISRLVTGKK</sequence>